<comment type="similarity">
    <text evidence="1">Belongs to the membrane fusion protein (MFP) (TC 8.A.1) family.</text>
</comment>
<feature type="domain" description="Multidrug resistance protein MdtA-like barrel-sandwich hybrid" evidence="4">
    <location>
        <begin position="77"/>
        <end position="290"/>
    </location>
</feature>
<feature type="transmembrane region" description="Helical" evidence="3">
    <location>
        <begin position="28"/>
        <end position="48"/>
    </location>
</feature>
<dbReference type="InterPro" id="IPR058625">
    <property type="entry name" value="MdtA-like_BSH"/>
</dbReference>
<evidence type="ECO:0000256" key="2">
    <source>
        <dbReference type="SAM" id="Coils"/>
    </source>
</evidence>
<accession>A0A1E7Z936</accession>
<evidence type="ECO:0000256" key="1">
    <source>
        <dbReference type="ARBA" id="ARBA00009477"/>
    </source>
</evidence>
<evidence type="ECO:0000259" key="4">
    <source>
        <dbReference type="Pfam" id="PF25917"/>
    </source>
</evidence>
<keyword evidence="7" id="KW-1185">Reference proteome</keyword>
<dbReference type="Gene3D" id="2.40.30.170">
    <property type="match status" value="1"/>
</dbReference>
<dbReference type="EMBL" id="MDHN01000032">
    <property type="protein sequence ID" value="OFC69997.1"/>
    <property type="molecule type" value="Genomic_DNA"/>
</dbReference>
<proteinExistence type="inferred from homology"/>
<dbReference type="InterPro" id="IPR050739">
    <property type="entry name" value="MFP"/>
</dbReference>
<organism evidence="6 7">
    <name type="scientific">Alteromonas confluentis</name>
    <dbReference type="NCBI Taxonomy" id="1656094"/>
    <lineage>
        <taxon>Bacteria</taxon>
        <taxon>Pseudomonadati</taxon>
        <taxon>Pseudomonadota</taxon>
        <taxon>Gammaproteobacteria</taxon>
        <taxon>Alteromonadales</taxon>
        <taxon>Alteromonadaceae</taxon>
        <taxon>Alteromonas/Salinimonas group</taxon>
        <taxon>Alteromonas</taxon>
    </lineage>
</organism>
<keyword evidence="3" id="KW-1133">Transmembrane helix</keyword>
<dbReference type="PANTHER" id="PTHR30386:SF28">
    <property type="entry name" value="EXPORTED PROTEIN"/>
    <property type="match status" value="1"/>
</dbReference>
<dbReference type="STRING" id="1656094.BFC18_15575"/>
<keyword evidence="3" id="KW-0472">Membrane</keyword>
<feature type="coiled-coil region" evidence="2">
    <location>
        <begin position="202"/>
        <end position="229"/>
    </location>
</feature>
<dbReference type="Proteomes" id="UP000175691">
    <property type="component" value="Unassembled WGS sequence"/>
</dbReference>
<keyword evidence="3" id="KW-0812">Transmembrane</keyword>
<evidence type="ECO:0000256" key="3">
    <source>
        <dbReference type="SAM" id="Phobius"/>
    </source>
</evidence>
<dbReference type="AlphaFoldDB" id="A0A1E7Z936"/>
<dbReference type="RefSeq" id="WP_070126245.1">
    <property type="nucleotide sequence ID" value="NZ_MDHN01000032.1"/>
</dbReference>
<sequence length="417" mass="46802">MQQHLFRQEAVEFQFAANQGETFVLPSLSTRLLIMIIFVWVIALGWYLNTQQYKTFTRVSGWLETTAGSVLVYPDNLSGRISKLMIENGDIVNVGDPLLQIDSGQTLDNGEAVHSAILNEYLSQQSRLQQQLEDLATTQLFSQRNLHQRIAELKNDITRLSRLTDVVAKRVSLARASEQSVKKLSDAQLLSQSDHRNAASTVLTLEQERLEYQREYAAKTAQLNEAENEFARLPAQHRQERLDIEHQLSNLKNQILQWDSQHKRVITASISGQVTDLDTQVGEYISSTRPLLSIIPENGQLHGKLLLPAQTAGQVEPGQPVRIKLDAFPYQQFGVLEGTITRVADDVMSAETRQRQPIVLNEPAYLIEVQLSAQSIGTFGELAALRSGMTFSADVTTRESSFIDWLLSPLHAVKGAW</sequence>
<reference evidence="6 7" key="1">
    <citation type="submission" date="2016-08" db="EMBL/GenBank/DDBJ databases">
        <authorList>
            <person name="Seilhamer J.J."/>
        </authorList>
    </citation>
    <scope>NUCLEOTIDE SEQUENCE [LARGE SCALE GENOMIC DNA]</scope>
    <source>
        <strain evidence="6 7">KCTC 42603</strain>
    </source>
</reference>
<dbReference type="Pfam" id="PF26002">
    <property type="entry name" value="Beta-barrel_AprE"/>
    <property type="match status" value="1"/>
</dbReference>
<evidence type="ECO:0000313" key="6">
    <source>
        <dbReference type="EMBL" id="OFC69997.1"/>
    </source>
</evidence>
<evidence type="ECO:0000313" key="7">
    <source>
        <dbReference type="Proteomes" id="UP000175691"/>
    </source>
</evidence>
<dbReference type="OrthoDB" id="9775513at2"/>
<name>A0A1E7Z936_9ALTE</name>
<feature type="domain" description="AprE-like beta-barrel" evidence="5">
    <location>
        <begin position="308"/>
        <end position="397"/>
    </location>
</feature>
<dbReference type="Pfam" id="PF25917">
    <property type="entry name" value="BSH_RND"/>
    <property type="match status" value="1"/>
</dbReference>
<dbReference type="InterPro" id="IPR058982">
    <property type="entry name" value="Beta-barrel_AprE"/>
</dbReference>
<gene>
    <name evidence="6" type="ORF">BFC18_15575</name>
</gene>
<comment type="caution">
    <text evidence="6">The sequence shown here is derived from an EMBL/GenBank/DDBJ whole genome shotgun (WGS) entry which is preliminary data.</text>
</comment>
<evidence type="ECO:0000259" key="5">
    <source>
        <dbReference type="Pfam" id="PF26002"/>
    </source>
</evidence>
<dbReference type="PANTHER" id="PTHR30386">
    <property type="entry name" value="MEMBRANE FUSION SUBUNIT OF EMRAB-TOLC MULTIDRUG EFFLUX PUMP"/>
    <property type="match status" value="1"/>
</dbReference>
<feature type="coiled-coil region" evidence="2">
    <location>
        <begin position="118"/>
        <end position="163"/>
    </location>
</feature>
<dbReference type="PRINTS" id="PR01490">
    <property type="entry name" value="RTXTOXIND"/>
</dbReference>
<keyword evidence="2" id="KW-0175">Coiled coil</keyword>
<protein>
    <submittedName>
        <fullName evidence="6">Uncharacterized protein</fullName>
    </submittedName>
</protein>